<evidence type="ECO:0000313" key="1">
    <source>
        <dbReference type="EMBL" id="PKQ68696.1"/>
    </source>
</evidence>
<gene>
    <name evidence="1" type="ORF">BZG01_02960</name>
</gene>
<proteinExistence type="predicted"/>
<sequence>MTIDLTINERNIDSDFQRIAFDLMNHWILKVQSKAYRITEIEFYFKSDSHNDKYIHGHKLQMEKERWYFHGSGVDITFGTNRSYGSILIRAIYDYTNDSYIYGPLNCVTELFSNIDFVYETNISFGLVNAEPPDFEIEKPISAPRVGLNPQKDKENFDAFYRYLIMPKKRHAEKSKIAQGMKQQKYLEEQIKEIWG</sequence>
<organism evidence="1 2">
    <name type="scientific">Labilibaculum manganireducens</name>
    <dbReference type="NCBI Taxonomy" id="1940525"/>
    <lineage>
        <taxon>Bacteria</taxon>
        <taxon>Pseudomonadati</taxon>
        <taxon>Bacteroidota</taxon>
        <taxon>Bacteroidia</taxon>
        <taxon>Marinilabiliales</taxon>
        <taxon>Marinifilaceae</taxon>
        <taxon>Labilibaculum</taxon>
    </lineage>
</organism>
<dbReference type="GO" id="GO:0003824">
    <property type="term" value="F:catalytic activity"/>
    <property type="evidence" value="ECO:0007669"/>
    <property type="project" value="InterPro"/>
</dbReference>
<dbReference type="RefSeq" id="WP_101308345.1">
    <property type="nucleotide sequence ID" value="NZ_MVDE01000003.1"/>
</dbReference>
<dbReference type="AlphaFoldDB" id="A0A2N3IEG8"/>
<comment type="caution">
    <text evidence="1">The sequence shown here is derived from an EMBL/GenBank/DDBJ whole genome shotgun (WGS) entry which is preliminary data.</text>
</comment>
<dbReference type="InterPro" id="IPR011034">
    <property type="entry name" value="Formyl_transferase-like_C_sf"/>
</dbReference>
<dbReference type="SUPFAM" id="SSF50486">
    <property type="entry name" value="FMT C-terminal domain-like"/>
    <property type="match status" value="1"/>
</dbReference>
<evidence type="ECO:0000313" key="2">
    <source>
        <dbReference type="Proteomes" id="UP000233618"/>
    </source>
</evidence>
<accession>A0A2N3IEG8</accession>
<name>A0A2N3IEG8_9BACT</name>
<dbReference type="EMBL" id="MVDE01000003">
    <property type="protein sequence ID" value="PKQ68696.1"/>
    <property type="molecule type" value="Genomic_DNA"/>
</dbReference>
<reference evidence="1 2" key="1">
    <citation type="journal article" date="2017" name="Front. Microbiol.">
        <title>Labilibaculum manganireducens gen. nov., sp. nov. and Labilibaculum filiforme sp. nov., Novel Bacteroidetes Isolated from Subsurface Sediments of the Baltic Sea.</title>
        <authorList>
            <person name="Vandieken V."/>
            <person name="Marshall I.P."/>
            <person name="Niemann H."/>
            <person name="Engelen B."/>
            <person name="Cypionka H."/>
        </authorList>
    </citation>
    <scope>NUCLEOTIDE SEQUENCE [LARGE SCALE GENOMIC DNA]</scope>
    <source>
        <strain evidence="1 2">59.10-2M</strain>
    </source>
</reference>
<protein>
    <submittedName>
        <fullName evidence="1">Uncharacterized protein</fullName>
    </submittedName>
</protein>
<keyword evidence="2" id="KW-1185">Reference proteome</keyword>
<dbReference type="Proteomes" id="UP000233618">
    <property type="component" value="Unassembled WGS sequence"/>
</dbReference>